<evidence type="ECO:0000259" key="1">
    <source>
        <dbReference type="Pfam" id="PF01052"/>
    </source>
</evidence>
<gene>
    <name evidence="2" type="ORF">P6P90_02570</name>
</gene>
<dbReference type="Proteomes" id="UP001218246">
    <property type="component" value="Unassembled WGS sequence"/>
</dbReference>
<reference evidence="2 3" key="1">
    <citation type="submission" date="2023-04" db="EMBL/GenBank/DDBJ databases">
        <title>Ectobacillus antri isolated from activated sludge.</title>
        <authorList>
            <person name="Yan P."/>
            <person name="Liu X."/>
        </authorList>
    </citation>
    <scope>NUCLEOTIDE SEQUENCE [LARGE SCALE GENOMIC DNA]</scope>
    <source>
        <strain evidence="2 3">C18H</strain>
    </source>
</reference>
<keyword evidence="2" id="KW-0969">Cilium</keyword>
<dbReference type="InterPro" id="IPR036429">
    <property type="entry name" value="SpoA-like_sf"/>
</dbReference>
<dbReference type="InterPro" id="IPR001543">
    <property type="entry name" value="FliN-like_C"/>
</dbReference>
<proteinExistence type="predicted"/>
<name>A0ABT6H2N5_9BACI</name>
<feature type="domain" description="Flagellar motor switch protein FliN-like C-terminal" evidence="1">
    <location>
        <begin position="5"/>
        <end position="71"/>
    </location>
</feature>
<keyword evidence="2" id="KW-0966">Cell projection</keyword>
<dbReference type="Pfam" id="PF01052">
    <property type="entry name" value="FliMN_C"/>
    <property type="match status" value="1"/>
</dbReference>
<evidence type="ECO:0000313" key="2">
    <source>
        <dbReference type="EMBL" id="MDG5752885.1"/>
    </source>
</evidence>
<comment type="caution">
    <text evidence="2">The sequence shown here is derived from an EMBL/GenBank/DDBJ whole genome shotgun (WGS) entry which is preliminary data.</text>
</comment>
<keyword evidence="3" id="KW-1185">Reference proteome</keyword>
<organism evidence="2 3">
    <name type="scientific">Ectobacillus antri</name>
    <dbReference type="NCBI Taxonomy" id="2486280"/>
    <lineage>
        <taxon>Bacteria</taxon>
        <taxon>Bacillati</taxon>
        <taxon>Bacillota</taxon>
        <taxon>Bacilli</taxon>
        <taxon>Bacillales</taxon>
        <taxon>Bacillaceae</taxon>
        <taxon>Ectobacillus</taxon>
    </lineage>
</organism>
<dbReference type="EMBL" id="JARULN010000001">
    <property type="protein sequence ID" value="MDG5752885.1"/>
    <property type="molecule type" value="Genomic_DNA"/>
</dbReference>
<dbReference type="RefSeq" id="WP_124563980.1">
    <property type="nucleotide sequence ID" value="NZ_JARRRY010000001.1"/>
</dbReference>
<protein>
    <submittedName>
        <fullName evidence="2">Flagellar motor switch protein FliN</fullName>
    </submittedName>
</protein>
<keyword evidence="2" id="KW-0282">Flagellum</keyword>
<evidence type="ECO:0000313" key="3">
    <source>
        <dbReference type="Proteomes" id="UP001218246"/>
    </source>
</evidence>
<accession>A0ABT6H2N5</accession>
<dbReference type="NCBIfam" id="NF005277">
    <property type="entry name" value="PRK06789.1"/>
    <property type="match status" value="1"/>
</dbReference>
<dbReference type="Gene3D" id="2.30.330.10">
    <property type="entry name" value="SpoA-like"/>
    <property type="match status" value="1"/>
</dbReference>
<sequence>MDISEKIPLNVYFEIGKTKKRIDDLLSITKGTLYRLEDSERNVVRIMLENEEIGKGRILTKNGRMYVEVMSLKDE</sequence>
<dbReference type="SUPFAM" id="SSF101801">
    <property type="entry name" value="Surface presentation of antigens (SPOA)"/>
    <property type="match status" value="1"/>
</dbReference>